<reference evidence="2" key="1">
    <citation type="journal article" date="2019" name="Int. J. Syst. Evol. Microbiol.">
        <title>The Global Catalogue of Microorganisms (GCM) 10K type strain sequencing project: providing services to taxonomists for standard genome sequencing and annotation.</title>
        <authorList>
            <consortium name="The Broad Institute Genomics Platform"/>
            <consortium name="The Broad Institute Genome Sequencing Center for Infectious Disease"/>
            <person name="Wu L."/>
            <person name="Ma J."/>
        </authorList>
    </citation>
    <scope>NUCLEOTIDE SEQUENCE [LARGE SCALE GENOMIC DNA]</scope>
    <source>
        <strain evidence="2">CGMCC-1.15741</strain>
    </source>
</reference>
<protein>
    <submittedName>
        <fullName evidence="1">Uncharacterized protein</fullName>
    </submittedName>
</protein>
<comment type="caution">
    <text evidence="1">The sequence shown here is derived from an EMBL/GenBank/DDBJ whole genome shotgun (WGS) entry which is preliminary data.</text>
</comment>
<accession>A0ABW1SAG3</accession>
<dbReference type="EMBL" id="JBHSSW010000012">
    <property type="protein sequence ID" value="MFC6198540.1"/>
    <property type="molecule type" value="Genomic_DNA"/>
</dbReference>
<keyword evidence="2" id="KW-1185">Reference proteome</keyword>
<sequence>MTKKRLEKQVFSSIRNLPASTYDTQRERPSREVALKALILLDQNAYRIKKA</sequence>
<gene>
    <name evidence="1" type="ORF">ACFQDM_10630</name>
</gene>
<evidence type="ECO:0000313" key="2">
    <source>
        <dbReference type="Proteomes" id="UP001596303"/>
    </source>
</evidence>
<organism evidence="1 2">
    <name type="scientific">Ponticaulis profundi</name>
    <dbReference type="NCBI Taxonomy" id="2665222"/>
    <lineage>
        <taxon>Bacteria</taxon>
        <taxon>Pseudomonadati</taxon>
        <taxon>Pseudomonadota</taxon>
        <taxon>Alphaproteobacteria</taxon>
        <taxon>Hyphomonadales</taxon>
        <taxon>Hyphomonadaceae</taxon>
        <taxon>Ponticaulis</taxon>
    </lineage>
</organism>
<dbReference type="Proteomes" id="UP001596303">
    <property type="component" value="Unassembled WGS sequence"/>
</dbReference>
<proteinExistence type="predicted"/>
<evidence type="ECO:0000313" key="1">
    <source>
        <dbReference type="EMBL" id="MFC6198540.1"/>
    </source>
</evidence>
<name>A0ABW1SAG3_9PROT</name>